<accession>A0A425C9N8</accession>
<organism evidence="1 2">
    <name type="scientific">Peronospora effusa</name>
    <dbReference type="NCBI Taxonomy" id="542832"/>
    <lineage>
        <taxon>Eukaryota</taxon>
        <taxon>Sar</taxon>
        <taxon>Stramenopiles</taxon>
        <taxon>Oomycota</taxon>
        <taxon>Peronosporomycetes</taxon>
        <taxon>Peronosporales</taxon>
        <taxon>Peronosporaceae</taxon>
        <taxon>Peronospora</taxon>
    </lineage>
</organism>
<dbReference type="AlphaFoldDB" id="A0A425C9N8"/>
<dbReference type="Proteomes" id="UP000286097">
    <property type="component" value="Unassembled WGS sequence"/>
</dbReference>
<evidence type="ECO:0000313" key="1">
    <source>
        <dbReference type="EMBL" id="RQM13726.1"/>
    </source>
</evidence>
<name>A0A425C9N8_9STRA</name>
<protein>
    <submittedName>
        <fullName evidence="1">Uncharacterized protein</fullName>
    </submittedName>
</protein>
<comment type="caution">
    <text evidence="1">The sequence shown here is derived from an EMBL/GenBank/DDBJ whole genome shotgun (WGS) entry which is preliminary data.</text>
</comment>
<dbReference type="EMBL" id="QKXF01000238">
    <property type="protein sequence ID" value="RQM13726.1"/>
    <property type="molecule type" value="Genomic_DNA"/>
</dbReference>
<reference evidence="1 2" key="1">
    <citation type="submission" date="2018-06" db="EMBL/GenBank/DDBJ databases">
        <title>Comparative genomics of downy mildews reveals potential adaptations to biotrophy.</title>
        <authorList>
            <person name="Fletcher K."/>
            <person name="Klosterman S.J."/>
            <person name="Derevnina L."/>
            <person name="Martin F."/>
            <person name="Koike S."/>
            <person name="Reyes Chin-Wo S."/>
            <person name="Mou B."/>
            <person name="Michelmore R."/>
        </authorList>
    </citation>
    <scope>NUCLEOTIDE SEQUENCE [LARGE SCALE GENOMIC DNA]</scope>
    <source>
        <strain evidence="1 2">R13</strain>
    </source>
</reference>
<proteinExistence type="predicted"/>
<dbReference type="VEuPathDB" id="FungiDB:DD237_006340"/>
<evidence type="ECO:0000313" key="2">
    <source>
        <dbReference type="Proteomes" id="UP000286097"/>
    </source>
</evidence>
<sequence length="208" mass="23489">MTNCFQRLQQHSTSLKLARKTTSSERQRPCSNLRQSRFGLVAKVKVVQNAFTFATKPVSKSVEIPTKRRKRDRLRNYLVCRRENKTNGALLYVGEPAILSTDKEEIRSSDDTEEGDDVYMVDCQSDSDSDDDSCSEDDFVTPPVIIPEIYRKQDRLGGVIVAGARVLFTNAAFQRQQAIVHKLQSVPEGSQLAVLMGLHREPIVIRAF</sequence>
<gene>
    <name evidence="1" type="ORF">DD237_006340</name>
</gene>